<organism evidence="1 2">
    <name type="scientific">Photobacterium chitinilyticum</name>
    <dbReference type="NCBI Taxonomy" id="2485123"/>
    <lineage>
        <taxon>Bacteria</taxon>
        <taxon>Pseudomonadati</taxon>
        <taxon>Pseudomonadota</taxon>
        <taxon>Gammaproteobacteria</taxon>
        <taxon>Vibrionales</taxon>
        <taxon>Vibrionaceae</taxon>
        <taxon>Photobacterium</taxon>
    </lineage>
</organism>
<name>A0A3S3SXS5_9GAMM</name>
<dbReference type="GO" id="GO:1990281">
    <property type="term" value="C:efflux pump complex"/>
    <property type="evidence" value="ECO:0007669"/>
    <property type="project" value="TreeGrafter"/>
</dbReference>
<dbReference type="AlphaFoldDB" id="A0A3S3SXS5"/>
<reference evidence="1 2" key="1">
    <citation type="submission" date="2018-11" db="EMBL/GenBank/DDBJ databases">
        <title>Photobacterium sp. BEI247 sp. nov., a marine bacterium isolated from Yongle Blue Hole in the South China Sea.</title>
        <authorList>
            <person name="Wang X."/>
        </authorList>
    </citation>
    <scope>NUCLEOTIDE SEQUENCE [LARGE SCALE GENOMIC DNA]</scope>
    <source>
        <strain evidence="2">BEI247</strain>
    </source>
</reference>
<dbReference type="PANTHER" id="PTHR30469:SF11">
    <property type="entry name" value="BLL4320 PROTEIN"/>
    <property type="match status" value="1"/>
</dbReference>
<evidence type="ECO:0000313" key="2">
    <source>
        <dbReference type="Proteomes" id="UP000287563"/>
    </source>
</evidence>
<dbReference type="SUPFAM" id="SSF111369">
    <property type="entry name" value="HlyD-like secretion proteins"/>
    <property type="match status" value="1"/>
</dbReference>
<evidence type="ECO:0000313" key="1">
    <source>
        <dbReference type="EMBL" id="RWX54536.1"/>
    </source>
</evidence>
<keyword evidence="2" id="KW-1185">Reference proteome</keyword>
<dbReference type="Gene3D" id="2.40.30.170">
    <property type="match status" value="1"/>
</dbReference>
<dbReference type="PANTHER" id="PTHR30469">
    <property type="entry name" value="MULTIDRUG RESISTANCE PROTEIN MDTA"/>
    <property type="match status" value="1"/>
</dbReference>
<dbReference type="EMBL" id="RJLM01000006">
    <property type="protein sequence ID" value="RWX54536.1"/>
    <property type="molecule type" value="Genomic_DNA"/>
</dbReference>
<dbReference type="Gene3D" id="2.40.50.100">
    <property type="match status" value="1"/>
</dbReference>
<sequence>MSHTQIYAPFDAVITSRTATLGTYLSQGSSVAKMQSIDSAEIKVALSEREWQQLPESLHGVTVTVWSTYNSQQHWNGKVESLALVVDEHNRTRNLTIKVARPLEQEDSLLFGSFVKVQLQGKEQQNTFNIPSSSVTADGYIWLEQDQKLVKHKVSTLFNNDKYVGVARENLPEQLNLVRKPLSNYVEGMQVAAVMMESLYAR</sequence>
<accession>A0A3S3SXS5</accession>
<gene>
    <name evidence="1" type="ORF">EDI28_15650</name>
</gene>
<dbReference type="Gene3D" id="2.40.420.20">
    <property type="match status" value="1"/>
</dbReference>
<dbReference type="GO" id="GO:0015562">
    <property type="term" value="F:efflux transmembrane transporter activity"/>
    <property type="evidence" value="ECO:0007669"/>
    <property type="project" value="TreeGrafter"/>
</dbReference>
<dbReference type="Proteomes" id="UP000287563">
    <property type="component" value="Unassembled WGS sequence"/>
</dbReference>
<dbReference type="OrthoDB" id="9781888at2"/>
<comment type="caution">
    <text evidence="1">The sequence shown here is derived from an EMBL/GenBank/DDBJ whole genome shotgun (WGS) entry which is preliminary data.</text>
</comment>
<proteinExistence type="predicted"/>
<protein>
    <submittedName>
        <fullName evidence="1">HlyD family efflux transporter periplasmic adaptor subunit</fullName>
    </submittedName>
</protein>